<protein>
    <submittedName>
        <fullName evidence="5">Purple acid phosphatase 17</fullName>
    </submittedName>
</protein>
<evidence type="ECO:0000313" key="5">
    <source>
        <dbReference type="EMBL" id="KAL0415572.1"/>
    </source>
</evidence>
<feature type="domain" description="Calcineurin-like phosphoesterase" evidence="4">
    <location>
        <begin position="36"/>
        <end position="98"/>
    </location>
</feature>
<evidence type="ECO:0000256" key="1">
    <source>
        <dbReference type="ARBA" id="ARBA00022729"/>
    </source>
</evidence>
<dbReference type="PANTHER" id="PTHR10161:SF14">
    <property type="entry name" value="TARTRATE-RESISTANT ACID PHOSPHATASE TYPE 5"/>
    <property type="match status" value="1"/>
</dbReference>
<reference evidence="5" key="1">
    <citation type="submission" date="2020-06" db="EMBL/GenBank/DDBJ databases">
        <authorList>
            <person name="Li T."/>
            <person name="Hu X."/>
            <person name="Zhang T."/>
            <person name="Song X."/>
            <person name="Zhang H."/>
            <person name="Dai N."/>
            <person name="Sheng W."/>
            <person name="Hou X."/>
            <person name="Wei L."/>
        </authorList>
    </citation>
    <scope>NUCLEOTIDE SEQUENCE</scope>
    <source>
        <strain evidence="5">KEN1</strain>
        <tissue evidence="5">Leaf</tissue>
    </source>
</reference>
<reference evidence="5" key="2">
    <citation type="journal article" date="2024" name="Plant">
        <title>Genomic evolution and insights into agronomic trait innovations of Sesamum species.</title>
        <authorList>
            <person name="Miao H."/>
            <person name="Wang L."/>
            <person name="Qu L."/>
            <person name="Liu H."/>
            <person name="Sun Y."/>
            <person name="Le M."/>
            <person name="Wang Q."/>
            <person name="Wei S."/>
            <person name="Zheng Y."/>
            <person name="Lin W."/>
            <person name="Duan Y."/>
            <person name="Cao H."/>
            <person name="Xiong S."/>
            <person name="Wang X."/>
            <person name="Wei L."/>
            <person name="Li C."/>
            <person name="Ma Q."/>
            <person name="Ju M."/>
            <person name="Zhao R."/>
            <person name="Li G."/>
            <person name="Mu C."/>
            <person name="Tian Q."/>
            <person name="Mei H."/>
            <person name="Zhang T."/>
            <person name="Gao T."/>
            <person name="Zhang H."/>
        </authorList>
    </citation>
    <scope>NUCLEOTIDE SEQUENCE</scope>
    <source>
        <strain evidence="5">KEN1</strain>
    </source>
</reference>
<feature type="chain" id="PRO_5043385675" evidence="3">
    <location>
        <begin position="17"/>
        <end position="116"/>
    </location>
</feature>
<dbReference type="PANTHER" id="PTHR10161">
    <property type="entry name" value="TARTRATE-RESISTANT ACID PHOSPHATASE TYPE 5"/>
    <property type="match status" value="1"/>
</dbReference>
<evidence type="ECO:0000256" key="2">
    <source>
        <dbReference type="ARBA" id="ARBA00022801"/>
    </source>
</evidence>
<organism evidence="5">
    <name type="scientific">Sesamum latifolium</name>
    <dbReference type="NCBI Taxonomy" id="2727402"/>
    <lineage>
        <taxon>Eukaryota</taxon>
        <taxon>Viridiplantae</taxon>
        <taxon>Streptophyta</taxon>
        <taxon>Embryophyta</taxon>
        <taxon>Tracheophyta</taxon>
        <taxon>Spermatophyta</taxon>
        <taxon>Magnoliopsida</taxon>
        <taxon>eudicotyledons</taxon>
        <taxon>Gunneridae</taxon>
        <taxon>Pentapetalae</taxon>
        <taxon>asterids</taxon>
        <taxon>lamiids</taxon>
        <taxon>Lamiales</taxon>
        <taxon>Pedaliaceae</taxon>
        <taxon>Sesamum</taxon>
    </lineage>
</organism>
<dbReference type="AlphaFoldDB" id="A0AAW2UF31"/>
<dbReference type="Gene3D" id="3.60.21.10">
    <property type="match status" value="1"/>
</dbReference>
<accession>A0AAW2UF31</accession>
<dbReference type="EMBL" id="JACGWN010000012">
    <property type="protein sequence ID" value="KAL0415572.1"/>
    <property type="molecule type" value="Genomic_DNA"/>
</dbReference>
<dbReference type="SUPFAM" id="SSF56300">
    <property type="entry name" value="Metallo-dependent phosphatases"/>
    <property type="match status" value="1"/>
</dbReference>
<dbReference type="Pfam" id="PF00149">
    <property type="entry name" value="Metallophos"/>
    <property type="match status" value="1"/>
</dbReference>
<comment type="caution">
    <text evidence="5">The sequence shown here is derived from an EMBL/GenBank/DDBJ whole genome shotgun (WGS) entry which is preliminary data.</text>
</comment>
<keyword evidence="1 3" id="KW-0732">Signal</keyword>
<dbReference type="InterPro" id="IPR029052">
    <property type="entry name" value="Metallo-depent_PP-like"/>
</dbReference>
<sequence>MAMFLWLVAIVSLLSARNISAEFQRLEHPINGDGTLRFLVVGDWGRKGEFNQSRVAFQMGRIGEALDIDFVVSTGDNFYDNGLEGEDDPNFLHSFANVYTADSLQRQWFAGNYYMD</sequence>
<dbReference type="GO" id="GO:0016787">
    <property type="term" value="F:hydrolase activity"/>
    <property type="evidence" value="ECO:0007669"/>
    <property type="project" value="UniProtKB-KW"/>
</dbReference>
<evidence type="ECO:0000256" key="3">
    <source>
        <dbReference type="SAM" id="SignalP"/>
    </source>
</evidence>
<evidence type="ECO:0000259" key="4">
    <source>
        <dbReference type="Pfam" id="PF00149"/>
    </source>
</evidence>
<keyword evidence="2" id="KW-0378">Hydrolase</keyword>
<dbReference type="InterPro" id="IPR004843">
    <property type="entry name" value="Calcineurin-like_PHP"/>
</dbReference>
<gene>
    <name evidence="5" type="ORF">Slati_3389100</name>
</gene>
<name>A0AAW2UF31_9LAMI</name>
<proteinExistence type="predicted"/>
<dbReference type="InterPro" id="IPR051558">
    <property type="entry name" value="Metallophosphoesterase_PAP"/>
</dbReference>
<feature type="signal peptide" evidence="3">
    <location>
        <begin position="1"/>
        <end position="16"/>
    </location>
</feature>